<dbReference type="EMBL" id="MU007191">
    <property type="protein sequence ID" value="KAF2415625.1"/>
    <property type="molecule type" value="Genomic_DNA"/>
</dbReference>
<name>A0A9P4NDV7_9PEZI</name>
<proteinExistence type="predicted"/>
<evidence type="ECO:0000313" key="2">
    <source>
        <dbReference type="Proteomes" id="UP000800235"/>
    </source>
</evidence>
<sequence length="354" mass="40851">MIVATSDLDSKSSQFRIFYICCHSSTVSNPPLTFQQREINDSAMPQAANLTKVILRTFNASQRIRFRQIRTANFSICHVASRNGGQANMFDDWAEEESIEDAALNARLRRERDERLARENNPRIPSGERGWLKDEFRPGHNSITKIEEALLDQSQKIGWVIYRTTYSDDAKWDRFVQLFQNFIRTKVAYDYDTEAHLQHVAWPIKEDRQVFNKATTTELRKHFVTWRDLDAVTAENGGAFKSDDDRIRRLSHPLYEYFIHVDEDAMESVLAQGENKLVGNGWVNVVQADWPPNDKDDLEEILTETGNPLIDGMDTWQVGFERVEAEYLYPSYFLQTAIVGGPSQYTRPPALAVF</sequence>
<dbReference type="OrthoDB" id="4424523at2759"/>
<dbReference type="AlphaFoldDB" id="A0A9P4NDV7"/>
<protein>
    <submittedName>
        <fullName evidence="1">Uncharacterized protein</fullName>
    </submittedName>
</protein>
<keyword evidence="2" id="KW-1185">Reference proteome</keyword>
<evidence type="ECO:0000313" key="1">
    <source>
        <dbReference type="EMBL" id="KAF2415625.1"/>
    </source>
</evidence>
<comment type="caution">
    <text evidence="1">The sequence shown here is derived from an EMBL/GenBank/DDBJ whole genome shotgun (WGS) entry which is preliminary data.</text>
</comment>
<dbReference type="Proteomes" id="UP000800235">
    <property type="component" value="Unassembled WGS sequence"/>
</dbReference>
<reference evidence="1" key="1">
    <citation type="journal article" date="2020" name="Stud. Mycol.">
        <title>101 Dothideomycetes genomes: a test case for predicting lifestyles and emergence of pathogens.</title>
        <authorList>
            <person name="Haridas S."/>
            <person name="Albert R."/>
            <person name="Binder M."/>
            <person name="Bloem J."/>
            <person name="Labutti K."/>
            <person name="Salamov A."/>
            <person name="Andreopoulos B."/>
            <person name="Baker S."/>
            <person name="Barry K."/>
            <person name="Bills G."/>
            <person name="Bluhm B."/>
            <person name="Cannon C."/>
            <person name="Castanera R."/>
            <person name="Culley D."/>
            <person name="Daum C."/>
            <person name="Ezra D."/>
            <person name="Gonzalez J."/>
            <person name="Henrissat B."/>
            <person name="Kuo A."/>
            <person name="Liang C."/>
            <person name="Lipzen A."/>
            <person name="Lutzoni F."/>
            <person name="Magnuson J."/>
            <person name="Mondo S."/>
            <person name="Nolan M."/>
            <person name="Ohm R."/>
            <person name="Pangilinan J."/>
            <person name="Park H.-J."/>
            <person name="Ramirez L."/>
            <person name="Alfaro M."/>
            <person name="Sun H."/>
            <person name="Tritt A."/>
            <person name="Yoshinaga Y."/>
            <person name="Zwiers L.-H."/>
            <person name="Turgeon B."/>
            <person name="Goodwin S."/>
            <person name="Spatafora J."/>
            <person name="Crous P."/>
            <person name="Grigoriev I."/>
        </authorList>
    </citation>
    <scope>NUCLEOTIDE SEQUENCE</scope>
    <source>
        <strain evidence="1">CBS 130266</strain>
    </source>
</reference>
<organism evidence="1 2">
    <name type="scientific">Tothia fuscella</name>
    <dbReference type="NCBI Taxonomy" id="1048955"/>
    <lineage>
        <taxon>Eukaryota</taxon>
        <taxon>Fungi</taxon>
        <taxon>Dikarya</taxon>
        <taxon>Ascomycota</taxon>
        <taxon>Pezizomycotina</taxon>
        <taxon>Dothideomycetes</taxon>
        <taxon>Pleosporomycetidae</taxon>
        <taxon>Venturiales</taxon>
        <taxon>Cylindrosympodiaceae</taxon>
        <taxon>Tothia</taxon>
    </lineage>
</organism>
<accession>A0A9P4NDV7</accession>
<gene>
    <name evidence="1" type="ORF">EJ08DRAFT_666849</name>
</gene>